<organism evidence="3 4">
    <name type="scientific">Brachybacterium tyrofermentans</name>
    <dbReference type="NCBI Taxonomy" id="47848"/>
    <lineage>
        <taxon>Bacteria</taxon>
        <taxon>Bacillati</taxon>
        <taxon>Actinomycetota</taxon>
        <taxon>Actinomycetes</taxon>
        <taxon>Micrococcales</taxon>
        <taxon>Dermabacteraceae</taxon>
        <taxon>Brachybacterium</taxon>
    </lineage>
</organism>
<dbReference type="PROSITE" id="PS51318">
    <property type="entry name" value="TAT"/>
    <property type="match status" value="1"/>
</dbReference>
<feature type="signal peptide" evidence="1">
    <location>
        <begin position="1"/>
        <end position="34"/>
    </location>
</feature>
<dbReference type="RefSeq" id="WP_343925363.1">
    <property type="nucleotide sequence ID" value="NZ_BAAAIR010000046.1"/>
</dbReference>
<feature type="domain" description="Peptidase C39-like" evidence="2">
    <location>
        <begin position="43"/>
        <end position="178"/>
    </location>
</feature>
<accession>A0ABW0FCN0</accession>
<dbReference type="Pfam" id="PF13529">
    <property type="entry name" value="Peptidase_C39_2"/>
    <property type="match status" value="1"/>
</dbReference>
<dbReference type="InterPro" id="IPR006311">
    <property type="entry name" value="TAT_signal"/>
</dbReference>
<gene>
    <name evidence="3" type="ORF">ACFPK8_02885</name>
</gene>
<dbReference type="GeneID" id="303298317"/>
<sequence length="208" mass="21970">MTTSAPDRRTFFRAVGLTAAAGLGTAALAPAATAAGETVLPTTYREQPNFFYCGPTAVSIALSAKVTPPSLDTLAAELGTTDNGTNFGSVSPVLTNRLAGATYRDQWMAGTSASDADADLLWDRATTNVDDGFATVCNWWVVAGDYPNWGGNTSDIYHFVTIDGYDADARTLRVADPAGSTLTASLPSHHWLSPKQVATYCAGRGYFW</sequence>
<evidence type="ECO:0000259" key="2">
    <source>
        <dbReference type="Pfam" id="PF13529"/>
    </source>
</evidence>
<dbReference type="Proteomes" id="UP001595937">
    <property type="component" value="Unassembled WGS sequence"/>
</dbReference>
<evidence type="ECO:0000313" key="4">
    <source>
        <dbReference type="Proteomes" id="UP001595937"/>
    </source>
</evidence>
<evidence type="ECO:0000313" key="3">
    <source>
        <dbReference type="EMBL" id="MFC5296443.1"/>
    </source>
</evidence>
<feature type="chain" id="PRO_5045575723" evidence="1">
    <location>
        <begin position="35"/>
        <end position="208"/>
    </location>
</feature>
<proteinExistence type="predicted"/>
<protein>
    <submittedName>
        <fullName evidence="3">C39 family peptidase</fullName>
    </submittedName>
</protein>
<dbReference type="InterPro" id="IPR038765">
    <property type="entry name" value="Papain-like_cys_pep_sf"/>
</dbReference>
<reference evidence="4" key="1">
    <citation type="journal article" date="2019" name="Int. J. Syst. Evol. Microbiol.">
        <title>The Global Catalogue of Microorganisms (GCM) 10K type strain sequencing project: providing services to taxonomists for standard genome sequencing and annotation.</title>
        <authorList>
            <consortium name="The Broad Institute Genomics Platform"/>
            <consortium name="The Broad Institute Genome Sequencing Center for Infectious Disease"/>
            <person name="Wu L."/>
            <person name="Ma J."/>
        </authorList>
    </citation>
    <scope>NUCLEOTIDE SEQUENCE [LARGE SCALE GENOMIC DNA]</scope>
    <source>
        <strain evidence="4">CGMCC 1.16455</strain>
    </source>
</reference>
<dbReference type="EMBL" id="JBHSLN010000012">
    <property type="protein sequence ID" value="MFC5296443.1"/>
    <property type="molecule type" value="Genomic_DNA"/>
</dbReference>
<name>A0ABW0FCN0_9MICO</name>
<evidence type="ECO:0000256" key="1">
    <source>
        <dbReference type="SAM" id="SignalP"/>
    </source>
</evidence>
<dbReference type="InterPro" id="IPR039564">
    <property type="entry name" value="Peptidase_C39-like"/>
</dbReference>
<dbReference type="SUPFAM" id="SSF54001">
    <property type="entry name" value="Cysteine proteinases"/>
    <property type="match status" value="1"/>
</dbReference>
<comment type="caution">
    <text evidence="3">The sequence shown here is derived from an EMBL/GenBank/DDBJ whole genome shotgun (WGS) entry which is preliminary data.</text>
</comment>
<keyword evidence="1" id="KW-0732">Signal</keyword>
<keyword evidence="4" id="KW-1185">Reference proteome</keyword>